<name>A0ABY4Z662_9ACTN</name>
<dbReference type="EMBL" id="CP099468">
    <property type="protein sequence ID" value="USQ84165.1"/>
    <property type="molecule type" value="Genomic_DNA"/>
</dbReference>
<evidence type="ECO:0000256" key="1">
    <source>
        <dbReference type="SAM" id="SignalP"/>
    </source>
</evidence>
<organism evidence="2 3">
    <name type="scientific">Streptomyces phaeoluteigriseus</name>
    <dbReference type="NCBI Taxonomy" id="114686"/>
    <lineage>
        <taxon>Bacteria</taxon>
        <taxon>Bacillati</taxon>
        <taxon>Actinomycetota</taxon>
        <taxon>Actinomycetes</taxon>
        <taxon>Kitasatosporales</taxon>
        <taxon>Streptomycetaceae</taxon>
        <taxon>Streptomyces</taxon>
        <taxon>Streptomyces aurantiacus group</taxon>
    </lineage>
</organism>
<proteinExistence type="predicted"/>
<sequence length="203" mass="21257">MPNRTRTGALTALATAGLALGTVLAVPAGAAERAQGFLAAGDLPPHPSSSWTADRVKGGVPDSLLGCVTDALPGYDVRHREFRTDLDTGAVQVTVVVGGAAKAKALQTRLNKEMRTCATEIERNDPETEAAVKDYGSVAVEEGARVHGLHTVTSWGATDVHLLSVGRDGRTVTLVQWGQMGDFGDAPVKAFKKTTVTAVDKLR</sequence>
<gene>
    <name evidence="2" type="ORF">NFX46_10380</name>
</gene>
<reference evidence="2" key="1">
    <citation type="submission" date="2022-06" db="EMBL/GenBank/DDBJ databases">
        <title>Complete genome sequence of soil microorganisms Streptomyces sp. Qhu-M197 isolated from Alpine meadows habitats on the Tibetan Plateau.</title>
        <authorList>
            <person name="Zhang B."/>
            <person name="Xiang X."/>
            <person name="Fan J."/>
        </authorList>
    </citation>
    <scope>NUCLEOTIDE SEQUENCE</scope>
    <source>
        <strain evidence="2">Qhu-M197</strain>
    </source>
</reference>
<evidence type="ECO:0000313" key="2">
    <source>
        <dbReference type="EMBL" id="USQ84165.1"/>
    </source>
</evidence>
<accession>A0ABY4Z662</accession>
<dbReference type="Proteomes" id="UP001056374">
    <property type="component" value="Chromosome"/>
</dbReference>
<dbReference type="RefSeq" id="WP_252548104.1">
    <property type="nucleotide sequence ID" value="NZ_CP099468.1"/>
</dbReference>
<feature type="signal peptide" evidence="1">
    <location>
        <begin position="1"/>
        <end position="30"/>
    </location>
</feature>
<protein>
    <recommendedName>
        <fullName evidence="4">Secreted protein</fullName>
    </recommendedName>
</protein>
<evidence type="ECO:0008006" key="4">
    <source>
        <dbReference type="Google" id="ProtNLM"/>
    </source>
</evidence>
<keyword evidence="3" id="KW-1185">Reference proteome</keyword>
<evidence type="ECO:0000313" key="3">
    <source>
        <dbReference type="Proteomes" id="UP001056374"/>
    </source>
</evidence>
<keyword evidence="1" id="KW-0732">Signal</keyword>
<feature type="chain" id="PRO_5045778977" description="Secreted protein" evidence="1">
    <location>
        <begin position="31"/>
        <end position="203"/>
    </location>
</feature>